<dbReference type="EMBL" id="HBEL01021020">
    <property type="protein sequence ID" value="CAD8413701.1"/>
    <property type="molecule type" value="Transcribed_RNA"/>
</dbReference>
<evidence type="ECO:0000313" key="1">
    <source>
        <dbReference type="EMBL" id="CAD8413701.1"/>
    </source>
</evidence>
<gene>
    <name evidence="1" type="ORF">PINE0816_LOCUS9834</name>
</gene>
<accession>A0A7S0C679</accession>
<dbReference type="PANTHER" id="PTHR32301">
    <property type="entry name" value="COUNTIN RECEPTOR CNR3-RELATED"/>
    <property type="match status" value="1"/>
</dbReference>
<dbReference type="AlphaFoldDB" id="A0A7S0C679"/>
<dbReference type="SUPFAM" id="SSF52540">
    <property type="entry name" value="P-loop containing nucleoside triphosphate hydrolases"/>
    <property type="match status" value="1"/>
</dbReference>
<organism evidence="1">
    <name type="scientific">Proboscia inermis</name>
    <dbReference type="NCBI Taxonomy" id="420281"/>
    <lineage>
        <taxon>Eukaryota</taxon>
        <taxon>Sar</taxon>
        <taxon>Stramenopiles</taxon>
        <taxon>Ochrophyta</taxon>
        <taxon>Bacillariophyta</taxon>
        <taxon>Coscinodiscophyceae</taxon>
        <taxon>Rhizosoleniophycidae</taxon>
        <taxon>Rhizosoleniales</taxon>
        <taxon>Rhizosoleniaceae</taxon>
        <taxon>Proboscia</taxon>
    </lineage>
</organism>
<evidence type="ECO:0008006" key="2">
    <source>
        <dbReference type="Google" id="ProtNLM"/>
    </source>
</evidence>
<dbReference type="InterPro" id="IPR027417">
    <property type="entry name" value="P-loop_NTPase"/>
</dbReference>
<name>A0A7S0C679_9STRA</name>
<dbReference type="Gene3D" id="3.40.50.300">
    <property type="entry name" value="P-loop containing nucleotide triphosphate hydrolases"/>
    <property type="match status" value="1"/>
</dbReference>
<dbReference type="PANTHER" id="PTHR32301:SF6">
    <property type="entry name" value="GOLVESIN-RELATED"/>
    <property type="match status" value="1"/>
</dbReference>
<proteinExistence type="predicted"/>
<sequence length="224" mass="26035">MADAIVTPYIFDANPVFDAKHRGRLFTVFRHPVDRAVSLFQYLQIADWEPTYDPSLKDMTIAEYAKGERVENNWMTRFLSDSMSGDLNDAHLDAAMDVVRRKFIVGLLSRKEDTMERLERMFRWKFSVNPKNQEICRDNLLTGGANSNSANKKKDKPKPGSEEYDLLAWQNNYDIPLYEYIESLFDEQEELVKDIPVGYRNIDAHCCKCDDPVSCPDVYEKNNK</sequence>
<reference evidence="1" key="1">
    <citation type="submission" date="2021-01" db="EMBL/GenBank/DDBJ databases">
        <authorList>
            <person name="Corre E."/>
            <person name="Pelletier E."/>
            <person name="Niang G."/>
            <person name="Scheremetjew M."/>
            <person name="Finn R."/>
            <person name="Kale V."/>
            <person name="Holt S."/>
            <person name="Cochrane G."/>
            <person name="Meng A."/>
            <person name="Brown T."/>
            <person name="Cohen L."/>
        </authorList>
    </citation>
    <scope>NUCLEOTIDE SEQUENCE</scope>
    <source>
        <strain evidence="1">CCAP1064/1</strain>
    </source>
</reference>
<dbReference type="InterPro" id="IPR053259">
    <property type="entry name" value="Golvesin-related_Golgi"/>
</dbReference>
<protein>
    <recommendedName>
        <fullName evidence="2">Sulfotransferase domain-containing protein</fullName>
    </recommendedName>
</protein>